<proteinExistence type="predicted"/>
<organism evidence="1 2">
    <name type="scientific">Sandarakinorhabdus cyanobacteriorum</name>
    <dbReference type="NCBI Taxonomy" id="1981098"/>
    <lineage>
        <taxon>Bacteria</taxon>
        <taxon>Pseudomonadati</taxon>
        <taxon>Pseudomonadota</taxon>
        <taxon>Alphaproteobacteria</taxon>
        <taxon>Sphingomonadales</taxon>
        <taxon>Sphingosinicellaceae</taxon>
        <taxon>Sandarakinorhabdus</taxon>
    </lineage>
</organism>
<reference evidence="1 2" key="1">
    <citation type="submission" date="2017-07" db="EMBL/GenBank/DDBJ databases">
        <title>Sandarakinorhabdus cyanobacteriorum sp. nov., a novel bacterium isolated from cyanobacterial aggregates in a eutrophic lake.</title>
        <authorList>
            <person name="Cai H."/>
        </authorList>
    </citation>
    <scope>NUCLEOTIDE SEQUENCE [LARGE SCALE GENOMIC DNA]</scope>
    <source>
        <strain evidence="1 2">TH057</strain>
    </source>
</reference>
<sequence length="366" mass="39775">MLSRADDYPIHQTPEPIAVSGTDRNFYDRYFFSAQSPDGSAVIGAALGVYPHLNIIDCAVSILHAGQQHSLFASRVLGGERMDLRIGPVRLDVLEPLHKLRLSIAPNDTGISGELNFTGRAAPILEPRFIRRNGTRTLMDVTRMTQGGQWQGQITAAGTTHDLAGWRGTRDRSWGVRPIGAPDPQAVQPPTPPQFFWLWTPTAFDDWHLFFHSNDDEHGRPWNRAGVLVRLKDGAEFPLDDARMALAFRPGSRHAGAARLEARLPDGRPVSVDFAIGDNFMMRGIGYGHPTRGHGMFQGAEALAHEVIDLASVDPANPMNAHVQGLSTASLSIAGAAPVPGRGLFEQLAIGPHAPSGFRELFDLAG</sequence>
<comment type="caution">
    <text evidence="1">The sequence shown here is derived from an EMBL/GenBank/DDBJ whole genome shotgun (WGS) entry which is preliminary data.</text>
</comment>
<dbReference type="Proteomes" id="UP000216991">
    <property type="component" value="Unassembled WGS sequence"/>
</dbReference>
<keyword evidence="2" id="KW-1185">Reference proteome</keyword>
<dbReference type="RefSeq" id="WP_094475013.1">
    <property type="nucleotide sequence ID" value="NZ_NOXT01000124.1"/>
</dbReference>
<dbReference type="SUPFAM" id="SSF159245">
    <property type="entry name" value="AttH-like"/>
    <property type="match status" value="1"/>
</dbReference>
<evidence type="ECO:0000313" key="1">
    <source>
        <dbReference type="EMBL" id="OYQ24719.1"/>
    </source>
</evidence>
<protein>
    <recommendedName>
        <fullName evidence="3">AttH domain-containing protein</fullName>
    </recommendedName>
</protein>
<dbReference type="OrthoDB" id="333076at2"/>
<dbReference type="EMBL" id="NOXT01000124">
    <property type="protein sequence ID" value="OYQ24719.1"/>
    <property type="molecule type" value="Genomic_DNA"/>
</dbReference>
<evidence type="ECO:0008006" key="3">
    <source>
        <dbReference type="Google" id="ProtNLM"/>
    </source>
</evidence>
<evidence type="ECO:0000313" key="2">
    <source>
        <dbReference type="Proteomes" id="UP000216991"/>
    </source>
</evidence>
<gene>
    <name evidence="1" type="ORF">CHU93_15275</name>
</gene>
<dbReference type="AlphaFoldDB" id="A0A255Y667"/>
<name>A0A255Y667_9SPHN</name>
<accession>A0A255Y667</accession>